<comment type="similarity">
    <text evidence="1">Belongs to the cytochrome P450 family.</text>
</comment>
<name>A0A9D5HK07_9LILI</name>
<proteinExistence type="inferred from homology"/>
<dbReference type="GO" id="GO:0046872">
    <property type="term" value="F:metal ion binding"/>
    <property type="evidence" value="ECO:0007669"/>
    <property type="project" value="UniProtKB-KW"/>
</dbReference>
<dbReference type="PANTHER" id="PTHR47955">
    <property type="entry name" value="CYTOCHROME P450 FAMILY 71 PROTEIN"/>
    <property type="match status" value="1"/>
</dbReference>
<dbReference type="Proteomes" id="UP001085076">
    <property type="component" value="Miscellaneous, Linkage group lg03"/>
</dbReference>
<protein>
    <submittedName>
        <fullName evidence="4">Uncharacterized protein</fullName>
    </submittedName>
</protein>
<gene>
    <name evidence="4" type="ORF">J5N97_014692</name>
</gene>
<dbReference type="AlphaFoldDB" id="A0A9D5HK07"/>
<evidence type="ECO:0000313" key="4">
    <source>
        <dbReference type="EMBL" id="KAJ0979218.1"/>
    </source>
</evidence>
<keyword evidence="3" id="KW-0408">Iron</keyword>
<organism evidence="4 5">
    <name type="scientific">Dioscorea zingiberensis</name>
    <dbReference type="NCBI Taxonomy" id="325984"/>
    <lineage>
        <taxon>Eukaryota</taxon>
        <taxon>Viridiplantae</taxon>
        <taxon>Streptophyta</taxon>
        <taxon>Embryophyta</taxon>
        <taxon>Tracheophyta</taxon>
        <taxon>Spermatophyta</taxon>
        <taxon>Magnoliopsida</taxon>
        <taxon>Liliopsida</taxon>
        <taxon>Dioscoreales</taxon>
        <taxon>Dioscoreaceae</taxon>
        <taxon>Dioscorea</taxon>
    </lineage>
</organism>
<evidence type="ECO:0000256" key="3">
    <source>
        <dbReference type="ARBA" id="ARBA00023004"/>
    </source>
</evidence>
<keyword evidence="5" id="KW-1185">Reference proteome</keyword>
<evidence type="ECO:0000256" key="2">
    <source>
        <dbReference type="ARBA" id="ARBA00022723"/>
    </source>
</evidence>
<dbReference type="EMBL" id="JAGGNH010000003">
    <property type="protein sequence ID" value="KAJ0979218.1"/>
    <property type="molecule type" value="Genomic_DNA"/>
</dbReference>
<reference evidence="4" key="1">
    <citation type="submission" date="2021-03" db="EMBL/GenBank/DDBJ databases">
        <authorList>
            <person name="Li Z."/>
            <person name="Yang C."/>
        </authorList>
    </citation>
    <scope>NUCLEOTIDE SEQUENCE</scope>
    <source>
        <strain evidence="4">Dzin_1.0</strain>
        <tissue evidence="4">Leaf</tissue>
    </source>
</reference>
<evidence type="ECO:0000313" key="5">
    <source>
        <dbReference type="Proteomes" id="UP001085076"/>
    </source>
</evidence>
<reference evidence="4" key="2">
    <citation type="journal article" date="2022" name="Hortic Res">
        <title>The genome of Dioscorea zingiberensis sheds light on the biosynthesis, origin and evolution of the medicinally important diosgenin saponins.</title>
        <authorList>
            <person name="Li Y."/>
            <person name="Tan C."/>
            <person name="Li Z."/>
            <person name="Guo J."/>
            <person name="Li S."/>
            <person name="Chen X."/>
            <person name="Wang C."/>
            <person name="Dai X."/>
            <person name="Yang H."/>
            <person name="Song W."/>
            <person name="Hou L."/>
            <person name="Xu J."/>
            <person name="Tong Z."/>
            <person name="Xu A."/>
            <person name="Yuan X."/>
            <person name="Wang W."/>
            <person name="Yang Q."/>
            <person name="Chen L."/>
            <person name="Sun Z."/>
            <person name="Wang K."/>
            <person name="Pan B."/>
            <person name="Chen J."/>
            <person name="Bao Y."/>
            <person name="Liu F."/>
            <person name="Qi X."/>
            <person name="Gang D.R."/>
            <person name="Wen J."/>
            <person name="Li J."/>
        </authorList>
    </citation>
    <scope>NUCLEOTIDE SEQUENCE</scope>
    <source>
        <strain evidence="4">Dzin_1.0</strain>
    </source>
</reference>
<evidence type="ECO:0000256" key="1">
    <source>
        <dbReference type="ARBA" id="ARBA00010617"/>
    </source>
</evidence>
<sequence>MRQSLPSLEWLRKSSGFKEKLEKSFEIMDQLFEREIVKHCFSGDGDGDGDGERNLLSVLLKHQADSNLGFSFKRDDIKAIIQIKINFGCVKFDIKAFVDLDAICS</sequence>
<dbReference type="OrthoDB" id="2789670at2759"/>
<comment type="caution">
    <text evidence="4">The sequence shown here is derived from an EMBL/GenBank/DDBJ whole genome shotgun (WGS) entry which is preliminary data.</text>
</comment>
<keyword evidence="2" id="KW-0479">Metal-binding</keyword>
<accession>A0A9D5HK07</accession>